<keyword evidence="6 10" id="KW-0812">Transmembrane</keyword>
<evidence type="ECO:0000256" key="9">
    <source>
        <dbReference type="ARBA" id="ARBA00023136"/>
    </source>
</evidence>
<comment type="similarity">
    <text evidence="3">Belongs to the binding-protein-dependent transport system permease family. HisMQ subfamily.</text>
</comment>
<dbReference type="PANTHER" id="PTHR30614">
    <property type="entry name" value="MEMBRANE COMPONENT OF AMINO ACID ABC TRANSPORTER"/>
    <property type="match status" value="1"/>
</dbReference>
<sequence>MAVDFSVLNSYWPAIGMGFLMTIYTWLVAVVLGMMLGFVVAVLQLHGGPVLRAVIRVYIEAIRTTPFLVQLFVLYYGGPSVGLDLSATQAGILSLTIYGSVYFSEIFRGGFAAVPKGQIEAAEFLGLSRFDVIWRVKLPQMLVIITPALVNLIIILSKETAILSIVTVPELTAVMVQIGNEQFAHLETTLLLCVAYLILVAVTERVGRWAEARSNHFLAR</sequence>
<keyword evidence="4 10" id="KW-0813">Transport</keyword>
<keyword evidence="13" id="KW-1185">Reference proteome</keyword>
<dbReference type="InterPro" id="IPR043429">
    <property type="entry name" value="ArtM/GltK/GlnP/TcyL/YhdX-like"/>
</dbReference>
<keyword evidence="8 10" id="KW-1133">Transmembrane helix</keyword>
<dbReference type="InterPro" id="IPR010065">
    <property type="entry name" value="AA_ABC_transptr_permease_3TM"/>
</dbReference>
<evidence type="ECO:0000256" key="6">
    <source>
        <dbReference type="ARBA" id="ARBA00022692"/>
    </source>
</evidence>
<proteinExistence type="inferred from homology"/>
<dbReference type="PANTHER" id="PTHR30614:SF20">
    <property type="entry name" value="GLUTAMINE TRANSPORT SYSTEM PERMEASE PROTEIN GLNP"/>
    <property type="match status" value="1"/>
</dbReference>
<keyword evidence="5" id="KW-1003">Cell membrane</keyword>
<feature type="transmembrane region" description="Helical" evidence="10">
    <location>
        <begin position="184"/>
        <end position="203"/>
    </location>
</feature>
<dbReference type="Gene3D" id="1.10.3720.10">
    <property type="entry name" value="MetI-like"/>
    <property type="match status" value="1"/>
</dbReference>
<dbReference type="SUPFAM" id="SSF161098">
    <property type="entry name" value="MetI-like"/>
    <property type="match status" value="1"/>
</dbReference>
<feature type="transmembrane region" description="Helical" evidence="10">
    <location>
        <begin position="12"/>
        <end position="45"/>
    </location>
</feature>
<feature type="domain" description="ABC transmembrane type-1" evidence="11">
    <location>
        <begin position="19"/>
        <end position="207"/>
    </location>
</feature>
<dbReference type="CDD" id="cd06261">
    <property type="entry name" value="TM_PBP2"/>
    <property type="match status" value="1"/>
</dbReference>
<dbReference type="InterPro" id="IPR035906">
    <property type="entry name" value="MetI-like_sf"/>
</dbReference>
<feature type="transmembrane region" description="Helical" evidence="10">
    <location>
        <begin position="57"/>
        <end position="76"/>
    </location>
</feature>
<dbReference type="EMBL" id="JAATIZ010000002">
    <property type="protein sequence ID" value="NJB65191.1"/>
    <property type="molecule type" value="Genomic_DNA"/>
</dbReference>
<evidence type="ECO:0000256" key="7">
    <source>
        <dbReference type="ARBA" id="ARBA00022970"/>
    </source>
</evidence>
<evidence type="ECO:0000256" key="2">
    <source>
        <dbReference type="ARBA" id="ARBA00004429"/>
    </source>
</evidence>
<evidence type="ECO:0000313" key="13">
    <source>
        <dbReference type="Proteomes" id="UP000783934"/>
    </source>
</evidence>
<comment type="caution">
    <text evidence="12">The sequence shown here is derived from an EMBL/GenBank/DDBJ whole genome shotgun (WGS) entry which is preliminary data.</text>
</comment>
<dbReference type="NCBIfam" id="TIGR01726">
    <property type="entry name" value="HEQRo_perm_3TM"/>
    <property type="match status" value="1"/>
</dbReference>
<comment type="subcellular location">
    <subcellularLocation>
        <location evidence="2">Cell inner membrane</location>
        <topology evidence="2">Multi-pass membrane protein</topology>
    </subcellularLocation>
    <subcellularLocation>
        <location evidence="10">Cell membrane</location>
        <topology evidence="10">Multi-pass membrane protein</topology>
    </subcellularLocation>
</comment>
<dbReference type="InterPro" id="IPR000515">
    <property type="entry name" value="MetI-like"/>
</dbReference>
<keyword evidence="7" id="KW-0029">Amino-acid transport</keyword>
<dbReference type="Proteomes" id="UP000783934">
    <property type="component" value="Unassembled WGS sequence"/>
</dbReference>
<dbReference type="PROSITE" id="PS50928">
    <property type="entry name" value="ABC_TM1"/>
    <property type="match status" value="1"/>
</dbReference>
<protein>
    <submittedName>
        <fullName evidence="12">Polar amino acid transport system permease protein</fullName>
    </submittedName>
</protein>
<dbReference type="RefSeq" id="WP_167661235.1">
    <property type="nucleotide sequence ID" value="NZ_JBGJLQ010000007.1"/>
</dbReference>
<name>A0ABX0WQZ8_9BURK</name>
<evidence type="ECO:0000259" key="11">
    <source>
        <dbReference type="PROSITE" id="PS50928"/>
    </source>
</evidence>
<gene>
    <name evidence="12" type="ORF">GGR41_001420</name>
</gene>
<evidence type="ECO:0000256" key="1">
    <source>
        <dbReference type="ARBA" id="ARBA00003159"/>
    </source>
</evidence>
<evidence type="ECO:0000313" key="12">
    <source>
        <dbReference type="EMBL" id="NJB65191.1"/>
    </source>
</evidence>
<keyword evidence="9 10" id="KW-0472">Membrane</keyword>
<dbReference type="Pfam" id="PF00528">
    <property type="entry name" value="BPD_transp_1"/>
    <property type="match status" value="1"/>
</dbReference>
<evidence type="ECO:0000256" key="5">
    <source>
        <dbReference type="ARBA" id="ARBA00022475"/>
    </source>
</evidence>
<evidence type="ECO:0000256" key="3">
    <source>
        <dbReference type="ARBA" id="ARBA00010072"/>
    </source>
</evidence>
<evidence type="ECO:0000256" key="10">
    <source>
        <dbReference type="RuleBase" id="RU363032"/>
    </source>
</evidence>
<reference evidence="12 13" key="1">
    <citation type="submission" date="2020-03" db="EMBL/GenBank/DDBJ databases">
        <title>Genomic Encyclopedia of Type Strains, Phase IV (KMG-IV): sequencing the most valuable type-strain genomes for metagenomic binning, comparative biology and taxonomic classification.</title>
        <authorList>
            <person name="Goeker M."/>
        </authorList>
    </citation>
    <scope>NUCLEOTIDE SEQUENCE [LARGE SCALE GENOMIC DNA]</scope>
    <source>
        <strain evidence="12 13">DSM 26613</strain>
    </source>
</reference>
<accession>A0ABX0WQZ8</accession>
<evidence type="ECO:0000256" key="8">
    <source>
        <dbReference type="ARBA" id="ARBA00022989"/>
    </source>
</evidence>
<feature type="transmembrane region" description="Helical" evidence="10">
    <location>
        <begin position="138"/>
        <end position="156"/>
    </location>
</feature>
<comment type="function">
    <text evidence="1">Part of the binding-protein-dependent transport system for glutamine; probably responsible for the translocation of the substrate across the membrane.</text>
</comment>
<organism evidence="12 13">
    <name type="scientific">Paenalcaligenes hominis</name>
    <dbReference type="NCBI Taxonomy" id="643674"/>
    <lineage>
        <taxon>Bacteria</taxon>
        <taxon>Pseudomonadati</taxon>
        <taxon>Pseudomonadota</taxon>
        <taxon>Betaproteobacteria</taxon>
        <taxon>Burkholderiales</taxon>
        <taxon>Alcaligenaceae</taxon>
        <taxon>Paenalcaligenes</taxon>
    </lineage>
</organism>
<evidence type="ECO:0000256" key="4">
    <source>
        <dbReference type="ARBA" id="ARBA00022448"/>
    </source>
</evidence>